<protein>
    <submittedName>
        <fullName evidence="1">Mannitol-1-phosphate 5-dehydrogenase</fullName>
    </submittedName>
</protein>
<name>A0A8S5LC26_9CAUD</name>
<proteinExistence type="predicted"/>
<organism evidence="1">
    <name type="scientific">Siphoviridae sp. ctt5z12</name>
    <dbReference type="NCBI Taxonomy" id="2823604"/>
    <lineage>
        <taxon>Viruses</taxon>
        <taxon>Duplodnaviria</taxon>
        <taxon>Heunggongvirae</taxon>
        <taxon>Uroviricota</taxon>
        <taxon>Caudoviricetes</taxon>
    </lineage>
</organism>
<reference evidence="1" key="1">
    <citation type="journal article" date="2021" name="Proc. Natl. Acad. Sci. U.S.A.">
        <title>A Catalog of Tens of Thousands of Viruses from Human Metagenomes Reveals Hidden Associations with Chronic Diseases.</title>
        <authorList>
            <person name="Tisza M.J."/>
            <person name="Buck C.B."/>
        </authorList>
    </citation>
    <scope>NUCLEOTIDE SEQUENCE</scope>
    <source>
        <strain evidence="1">Ctt5z12</strain>
    </source>
</reference>
<accession>A0A8S5LC26</accession>
<dbReference type="EMBL" id="BK014676">
    <property type="protein sequence ID" value="DAD67419.1"/>
    <property type="molecule type" value="Genomic_DNA"/>
</dbReference>
<evidence type="ECO:0000313" key="1">
    <source>
        <dbReference type="EMBL" id="DAD67419.1"/>
    </source>
</evidence>
<sequence length="58" mass="7098">MADYSFYITWQYDVIRRFSNPSLSATTSRNTQKTPRKLQQENHDFNNILKHFYINLRQ</sequence>